<feature type="domain" description="TPM" evidence="2">
    <location>
        <begin position="19"/>
        <end position="145"/>
    </location>
</feature>
<accession>A0ABU1Z8D8</accession>
<keyword evidence="4" id="KW-1185">Reference proteome</keyword>
<proteinExistence type="predicted"/>
<organism evidence="3 4">
    <name type="scientific">Pelomonas aquatica</name>
    <dbReference type="NCBI Taxonomy" id="431058"/>
    <lineage>
        <taxon>Bacteria</taxon>
        <taxon>Pseudomonadati</taxon>
        <taxon>Pseudomonadota</taxon>
        <taxon>Betaproteobacteria</taxon>
        <taxon>Burkholderiales</taxon>
        <taxon>Sphaerotilaceae</taxon>
        <taxon>Roseateles</taxon>
    </lineage>
</organism>
<dbReference type="EMBL" id="JAVDXQ010000003">
    <property type="protein sequence ID" value="MDR7296884.1"/>
    <property type="molecule type" value="Genomic_DNA"/>
</dbReference>
<protein>
    <submittedName>
        <fullName evidence="3">Membrane protein</fullName>
    </submittedName>
</protein>
<dbReference type="Proteomes" id="UP001180536">
    <property type="component" value="Unassembled WGS sequence"/>
</dbReference>
<name>A0ABU1Z8D8_9BURK</name>
<comment type="caution">
    <text evidence="3">The sequence shown here is derived from an EMBL/GenBank/DDBJ whole genome shotgun (WGS) entry which is preliminary data.</text>
</comment>
<evidence type="ECO:0000313" key="4">
    <source>
        <dbReference type="Proteomes" id="UP001180536"/>
    </source>
</evidence>
<feature type="region of interest" description="Disordered" evidence="1">
    <location>
        <begin position="156"/>
        <end position="177"/>
    </location>
</feature>
<dbReference type="Gene3D" id="3.10.310.50">
    <property type="match status" value="1"/>
</dbReference>
<gene>
    <name evidence="3" type="ORF">J2X16_002231</name>
</gene>
<evidence type="ECO:0000259" key="2">
    <source>
        <dbReference type="Pfam" id="PF04536"/>
    </source>
</evidence>
<dbReference type="PANTHER" id="PTHR30373">
    <property type="entry name" value="UPF0603 PROTEIN YGCG"/>
    <property type="match status" value="1"/>
</dbReference>
<dbReference type="InterPro" id="IPR007621">
    <property type="entry name" value="TPM_dom"/>
</dbReference>
<dbReference type="Pfam" id="PF04536">
    <property type="entry name" value="TPM_phosphatase"/>
    <property type="match status" value="1"/>
</dbReference>
<sequence>MARLSLKRLFRHRLWDEDDARRVLPADALARLQQRVAASEQRHSGEIRVCVEASLPLSYLWRDAPARERAVTMFGKLRVWDTELNNGVLIYLLLADHRIEIVADRALARCVEPNHWQQVLDAMGEAFRAGRFEQGLNDAIDAVDALLVKHFPRDAASAGPRPNELPDAPLLGGRRGL</sequence>
<dbReference type="RefSeq" id="WP_310344476.1">
    <property type="nucleotide sequence ID" value="NZ_JAVDXQ010000003.1"/>
</dbReference>
<reference evidence="3 4" key="1">
    <citation type="submission" date="2023-07" db="EMBL/GenBank/DDBJ databases">
        <title>Sorghum-associated microbial communities from plants grown in Nebraska, USA.</title>
        <authorList>
            <person name="Schachtman D."/>
        </authorList>
    </citation>
    <scope>NUCLEOTIDE SEQUENCE [LARGE SCALE GENOMIC DNA]</scope>
    <source>
        <strain evidence="3 4">BE310</strain>
    </source>
</reference>
<evidence type="ECO:0000256" key="1">
    <source>
        <dbReference type="SAM" id="MobiDB-lite"/>
    </source>
</evidence>
<dbReference type="PANTHER" id="PTHR30373:SF8">
    <property type="entry name" value="BLL7265 PROTEIN"/>
    <property type="match status" value="1"/>
</dbReference>
<evidence type="ECO:0000313" key="3">
    <source>
        <dbReference type="EMBL" id="MDR7296884.1"/>
    </source>
</evidence>